<keyword evidence="9 11" id="KW-0564">Palmitate</keyword>
<proteinExistence type="inferred from homology"/>
<keyword evidence="6 11" id="KW-0106">Calcium</keyword>
<reference evidence="13" key="1">
    <citation type="submission" date="2025-08" db="UniProtKB">
        <authorList>
            <consortium name="RefSeq"/>
        </authorList>
    </citation>
    <scope>IDENTIFICATION</scope>
    <source>
        <tissue evidence="13">Muscle</tissue>
    </source>
</reference>
<dbReference type="AlphaFoldDB" id="A0A9Q9W1V8"/>
<keyword evidence="5" id="KW-0812">Transmembrane</keyword>
<evidence type="ECO:0000256" key="1">
    <source>
        <dbReference type="ARBA" id="ARBA00001913"/>
    </source>
</evidence>
<feature type="region of interest" description="Disordered" evidence="12">
    <location>
        <begin position="1"/>
        <end position="33"/>
    </location>
</feature>
<protein>
    <recommendedName>
        <fullName evidence="11">Phospholipid scramblase</fullName>
    </recommendedName>
</protein>
<dbReference type="KEGG" id="ccar:109050133"/>
<keyword evidence="10 11" id="KW-0449">Lipoprotein</keyword>
<dbReference type="Pfam" id="PF03803">
    <property type="entry name" value="Scramblase"/>
    <property type="match status" value="1"/>
</dbReference>
<keyword evidence="4" id="KW-0597">Phosphoprotein</keyword>
<evidence type="ECO:0000256" key="2">
    <source>
        <dbReference type="ARBA" id="ARBA00004606"/>
    </source>
</evidence>
<gene>
    <name evidence="13" type="primary">LOC109050133</name>
</gene>
<evidence type="ECO:0000256" key="4">
    <source>
        <dbReference type="ARBA" id="ARBA00022553"/>
    </source>
</evidence>
<evidence type="ECO:0000256" key="8">
    <source>
        <dbReference type="ARBA" id="ARBA00023136"/>
    </source>
</evidence>
<evidence type="ECO:0000256" key="11">
    <source>
        <dbReference type="RuleBase" id="RU363116"/>
    </source>
</evidence>
<dbReference type="InterPro" id="IPR005552">
    <property type="entry name" value="Scramblase"/>
</dbReference>
<evidence type="ECO:0000256" key="12">
    <source>
        <dbReference type="SAM" id="MobiDB-lite"/>
    </source>
</evidence>
<keyword evidence="8" id="KW-0472">Membrane</keyword>
<name>A0A9Q9W1V8_CYPCA</name>
<evidence type="ECO:0000256" key="3">
    <source>
        <dbReference type="ARBA" id="ARBA00005350"/>
    </source>
</evidence>
<dbReference type="GO" id="GO:0005886">
    <property type="term" value="C:plasma membrane"/>
    <property type="evidence" value="ECO:0007669"/>
    <property type="project" value="TreeGrafter"/>
</dbReference>
<comment type="similarity">
    <text evidence="3 11">Belongs to the phospholipid scramblase family.</text>
</comment>
<evidence type="ECO:0000256" key="10">
    <source>
        <dbReference type="ARBA" id="ARBA00023288"/>
    </source>
</evidence>
<comment type="function">
    <text evidence="11">May mediate accelerated ATP-independent bidirectional transbilayer migration of phospholipids upon binding calcium ions that results in a loss of phospholipid asymmetry in the plasma membrane.</text>
</comment>
<organism evidence="13">
    <name type="scientific">Cyprinus carpio</name>
    <name type="common">Common carp</name>
    <dbReference type="NCBI Taxonomy" id="7962"/>
    <lineage>
        <taxon>Eukaryota</taxon>
        <taxon>Metazoa</taxon>
        <taxon>Chordata</taxon>
        <taxon>Craniata</taxon>
        <taxon>Vertebrata</taxon>
        <taxon>Euteleostomi</taxon>
        <taxon>Actinopterygii</taxon>
        <taxon>Neopterygii</taxon>
        <taxon>Teleostei</taxon>
        <taxon>Ostariophysi</taxon>
        <taxon>Cypriniformes</taxon>
        <taxon>Cyprinidae</taxon>
        <taxon>Cyprininae</taxon>
        <taxon>Cyprinus</taxon>
    </lineage>
</organism>
<evidence type="ECO:0000256" key="9">
    <source>
        <dbReference type="ARBA" id="ARBA00023139"/>
    </source>
</evidence>
<evidence type="ECO:0000256" key="6">
    <source>
        <dbReference type="ARBA" id="ARBA00022837"/>
    </source>
</evidence>
<dbReference type="PANTHER" id="PTHR23248">
    <property type="entry name" value="PHOSPHOLIPID SCRAMBLASE-RELATED"/>
    <property type="match status" value="1"/>
</dbReference>
<dbReference type="Proteomes" id="UP001155660">
    <property type="component" value="Chromosome B2"/>
</dbReference>
<dbReference type="GO" id="GO:0017128">
    <property type="term" value="F:phospholipid scramblase activity"/>
    <property type="evidence" value="ECO:0007669"/>
    <property type="project" value="InterPro"/>
</dbReference>
<evidence type="ECO:0000256" key="5">
    <source>
        <dbReference type="ARBA" id="ARBA00022692"/>
    </source>
</evidence>
<comment type="cofactor">
    <cofactor evidence="1 11">
        <name>Ca(2+)</name>
        <dbReference type="ChEBI" id="CHEBI:29108"/>
    </cofactor>
</comment>
<dbReference type="GeneID" id="109050133"/>
<evidence type="ECO:0000313" key="13">
    <source>
        <dbReference type="RefSeq" id="XP_042575280.1"/>
    </source>
</evidence>
<keyword evidence="7" id="KW-1133">Transmembrane helix</keyword>
<dbReference type="RefSeq" id="XP_042575280.1">
    <property type="nucleotide sequence ID" value="XM_042719346.1"/>
</dbReference>
<dbReference type="OrthoDB" id="191150at2759"/>
<accession>A0A9Q9W1V8</accession>
<sequence length="406" mass="44721">MDLGGSIPDDSPIDGHQGSPRSGPFGQHDSDVLYQSPRRPQVSRLIQVGSSPHYLGTEGTPLAKSVHVPGKLNLGADILSGGKVALGDWALHPQMRDALAHDWPRPRLYAFPPIALIPQVIGIVLVDDLEISRTDQTGGANVPSANVPMAPVYTIGPRPGNDVYPTPAAGYMPPQVPMVMPVPDRPLGCPPGLEYLTQVDQLLVHQKVELMEVLMGWETNNQYVLKNSLGQQVFFAAEESNFCTRMICGPVRSFLLHIQDNMGQEVMTLSRPLKCGSCCFPCCLQEMEVQSPPGNPIGYVIQSWHPFLPKFTIQNERKEPVLKIVGPFCDCKCCSDVNFEVMSLDESSVIGRISKQWTGFEAEAFTDADNFGLQFPMDLDVKIKAVILGACFLIDFMYFEHTQKQE</sequence>
<evidence type="ECO:0000256" key="7">
    <source>
        <dbReference type="ARBA" id="ARBA00022989"/>
    </source>
</evidence>
<comment type="subcellular location">
    <subcellularLocation>
        <location evidence="2">Membrane</location>
        <topology evidence="2">Single-pass type II membrane protein</topology>
    </subcellularLocation>
</comment>
<dbReference type="PANTHER" id="PTHR23248:SF38">
    <property type="entry name" value="PHOSPHOLIPID SCRAMBLASE 1"/>
    <property type="match status" value="1"/>
</dbReference>